<dbReference type="EMBL" id="MH790556">
    <property type="protein sequence ID" value="QBH76099.1"/>
    <property type="molecule type" value="Genomic_DNA"/>
</dbReference>
<proteinExistence type="predicted"/>
<organism evidence="2">
    <name type="scientific">Human herpesvirus 2</name>
    <name type="common">HHV-2</name>
    <name type="synonym">Human herpes simplex virus 2</name>
    <dbReference type="NCBI Taxonomy" id="10310"/>
    <lineage>
        <taxon>Viruses</taxon>
        <taxon>Duplodnaviria</taxon>
        <taxon>Heunggongvirae</taxon>
        <taxon>Peploviricota</taxon>
        <taxon>Herviviricetes</taxon>
        <taxon>Herpesvirales</taxon>
        <taxon>Orthoherpesviridae</taxon>
        <taxon>Alphaherpesvirinae</taxon>
        <taxon>Simplexvirus</taxon>
        <taxon>Simplexvirus humanalpha2</taxon>
    </lineage>
</organism>
<sequence>MELRTRRSAEWARCRVSRMRTKNLVWCRR</sequence>
<evidence type="ECO:0000313" key="2">
    <source>
        <dbReference type="EMBL" id="QBH78360.1"/>
    </source>
</evidence>
<accession>A0A481TAK8</accession>
<name>A0A481TAK8_HHV2</name>
<evidence type="ECO:0000313" key="1">
    <source>
        <dbReference type="EMBL" id="QBH76099.1"/>
    </source>
</evidence>
<protein>
    <submittedName>
        <fullName evidence="2">Uncharacterized protein</fullName>
    </submittedName>
</protein>
<reference evidence="2" key="1">
    <citation type="submission" date="2018-08" db="EMBL/GenBank/DDBJ databases">
        <title>HSV2 whole genome sequences from clinical isolates.</title>
        <authorList>
            <person name="Roychoudhury P."/>
            <person name="Greninger A.L."/>
            <person name="Jerome K.R."/>
            <person name="Johnston C."/>
            <person name="Wald A."/>
            <person name="Xie H."/>
        </authorList>
    </citation>
    <scope>NUCLEOTIDE SEQUENCE</scope>
    <source>
        <strain evidence="2">2003-24998</strain>
        <strain evidence="1">2012-15948</strain>
    </source>
</reference>
<dbReference type="EMBL" id="MH790583">
    <property type="protein sequence ID" value="QBH78360.1"/>
    <property type="molecule type" value="Genomic_DNA"/>
</dbReference>
<organismHost>
    <name type="scientific">Homo sapiens</name>
    <name type="common">Human</name>
    <dbReference type="NCBI Taxonomy" id="9606"/>
</organismHost>